<dbReference type="Gene3D" id="1.10.260.40">
    <property type="entry name" value="lambda repressor-like DNA-binding domains"/>
    <property type="match status" value="1"/>
</dbReference>
<dbReference type="GO" id="GO:0000976">
    <property type="term" value="F:transcription cis-regulatory region binding"/>
    <property type="evidence" value="ECO:0007669"/>
    <property type="project" value="TreeGrafter"/>
</dbReference>
<organism evidence="6 7">
    <name type="scientific">Catenulispora acidiphila (strain DSM 44928 / JCM 14897 / NBRC 102108 / NRRL B-24433 / ID139908)</name>
    <dbReference type="NCBI Taxonomy" id="479433"/>
    <lineage>
        <taxon>Bacteria</taxon>
        <taxon>Bacillati</taxon>
        <taxon>Actinomycetota</taxon>
        <taxon>Actinomycetes</taxon>
        <taxon>Catenulisporales</taxon>
        <taxon>Catenulisporaceae</taxon>
        <taxon>Catenulispora</taxon>
    </lineage>
</organism>
<dbReference type="GO" id="GO:0008784">
    <property type="term" value="F:alanine racemase activity"/>
    <property type="evidence" value="ECO:0007669"/>
    <property type="project" value="UniProtKB-EC"/>
</dbReference>
<evidence type="ECO:0000256" key="3">
    <source>
        <dbReference type="ARBA" id="ARBA00023163"/>
    </source>
</evidence>
<dbReference type="Proteomes" id="UP000000851">
    <property type="component" value="Chromosome"/>
</dbReference>
<dbReference type="PROSITE" id="PS00356">
    <property type="entry name" value="HTH_LACI_1"/>
    <property type="match status" value="1"/>
</dbReference>
<dbReference type="SMART" id="SM00354">
    <property type="entry name" value="HTH_LACI"/>
    <property type="match status" value="1"/>
</dbReference>
<dbReference type="PRINTS" id="PR00036">
    <property type="entry name" value="HTHLACI"/>
</dbReference>
<dbReference type="InterPro" id="IPR010982">
    <property type="entry name" value="Lambda_DNA-bd_dom_sf"/>
</dbReference>
<evidence type="ECO:0000256" key="4">
    <source>
        <dbReference type="SAM" id="MobiDB-lite"/>
    </source>
</evidence>
<dbReference type="AlphaFoldDB" id="C7Q073"/>
<keyword evidence="7" id="KW-1185">Reference proteome</keyword>
<dbReference type="InParanoid" id="C7Q073"/>
<dbReference type="CDD" id="cd01392">
    <property type="entry name" value="HTH_LacI"/>
    <property type="match status" value="1"/>
</dbReference>
<dbReference type="SUPFAM" id="SSF47413">
    <property type="entry name" value="lambda repressor-like DNA-binding domains"/>
    <property type="match status" value="1"/>
</dbReference>
<protein>
    <submittedName>
        <fullName evidence="6">Transcriptional regulator, LacI family</fullName>
        <ecNumber evidence="6">5.1.1.1</ecNumber>
    </submittedName>
</protein>
<dbReference type="EMBL" id="CP001700">
    <property type="protein sequence ID" value="ACU75566.1"/>
    <property type="molecule type" value="Genomic_DNA"/>
</dbReference>
<reference evidence="6 7" key="1">
    <citation type="journal article" date="2009" name="Stand. Genomic Sci.">
        <title>Complete genome sequence of Catenulispora acidiphila type strain (ID 139908).</title>
        <authorList>
            <person name="Copeland A."/>
            <person name="Lapidus A."/>
            <person name="Glavina Del Rio T."/>
            <person name="Nolan M."/>
            <person name="Lucas S."/>
            <person name="Chen F."/>
            <person name="Tice H."/>
            <person name="Cheng J.F."/>
            <person name="Bruce D."/>
            <person name="Goodwin L."/>
            <person name="Pitluck S."/>
            <person name="Mikhailova N."/>
            <person name="Pati A."/>
            <person name="Ivanova N."/>
            <person name="Mavromatis K."/>
            <person name="Chen A."/>
            <person name="Palaniappan K."/>
            <person name="Chain P."/>
            <person name="Land M."/>
            <person name="Hauser L."/>
            <person name="Chang Y.J."/>
            <person name="Jeffries C.D."/>
            <person name="Chertkov O."/>
            <person name="Brettin T."/>
            <person name="Detter J.C."/>
            <person name="Han C."/>
            <person name="Ali Z."/>
            <person name="Tindall B.J."/>
            <person name="Goker M."/>
            <person name="Bristow J."/>
            <person name="Eisen J.A."/>
            <person name="Markowitz V."/>
            <person name="Hugenholtz P."/>
            <person name="Kyrpides N.C."/>
            <person name="Klenk H.P."/>
        </authorList>
    </citation>
    <scope>NUCLEOTIDE SEQUENCE [LARGE SCALE GENOMIC DNA]</scope>
    <source>
        <strain evidence="7">DSM 44928 / JCM 14897 / NBRC 102108 / NRRL B-24433 / ID139908</strain>
    </source>
</reference>
<feature type="domain" description="HTH lacI-type" evidence="5">
    <location>
        <begin position="27"/>
        <end position="81"/>
    </location>
</feature>
<dbReference type="KEGG" id="cai:Caci_6720"/>
<keyword evidence="2" id="KW-0238">DNA-binding</keyword>
<dbReference type="Pfam" id="PF00356">
    <property type="entry name" value="LacI"/>
    <property type="match status" value="1"/>
</dbReference>
<proteinExistence type="predicted"/>
<dbReference type="InterPro" id="IPR046335">
    <property type="entry name" value="LacI/GalR-like_sensor"/>
</dbReference>
<dbReference type="PROSITE" id="PS50932">
    <property type="entry name" value="HTH_LACI_2"/>
    <property type="match status" value="1"/>
</dbReference>
<evidence type="ECO:0000313" key="7">
    <source>
        <dbReference type="Proteomes" id="UP000000851"/>
    </source>
</evidence>
<dbReference type="RefSeq" id="WP_015795295.1">
    <property type="nucleotide sequence ID" value="NC_013131.1"/>
</dbReference>
<name>C7Q073_CATAD</name>
<dbReference type="CDD" id="cd06267">
    <property type="entry name" value="PBP1_LacI_sugar_binding-like"/>
    <property type="match status" value="1"/>
</dbReference>
<dbReference type="STRING" id="479433.Caci_6720"/>
<dbReference type="PANTHER" id="PTHR30146">
    <property type="entry name" value="LACI-RELATED TRANSCRIPTIONAL REPRESSOR"/>
    <property type="match status" value="1"/>
</dbReference>
<gene>
    <name evidence="6" type="ordered locus">Caci_6720</name>
</gene>
<dbReference type="EC" id="5.1.1.1" evidence="6"/>
<dbReference type="SUPFAM" id="SSF53822">
    <property type="entry name" value="Periplasmic binding protein-like I"/>
    <property type="match status" value="1"/>
</dbReference>
<keyword evidence="3" id="KW-0804">Transcription</keyword>
<dbReference type="OrthoDB" id="3226810at2"/>
<evidence type="ECO:0000256" key="2">
    <source>
        <dbReference type="ARBA" id="ARBA00023125"/>
    </source>
</evidence>
<dbReference type="Gene3D" id="3.40.50.2300">
    <property type="match status" value="2"/>
</dbReference>
<sequence>MPTPQGKPSRTPRAPRTPRETDGPKRATVQEVAEAAGVSTATVSRVLNGNYPVATETRRKVEQAVRTLGYVVNAHARALAGSRTRTVGIIVQDIIDPFYTFIAHGVQRQAAEDGKLCLVCSTYGVVGGELDLIDALHEQRADAVILVGGGVDDPAYRRKLADRARALGREGSWLVLCGRPALEDGVPAGVVDYDNTGGAHAITEYLLGLGHRRILYVGGPEQLSVHQARVAGFRRAHASRGLEVDERLIQPGAFSRRFGYERVAQLLRDGSAGEFTAVFGANDGVAVGAMQALREAGLRVPRDVSVVGYDDIPLAAEVTPALTTVHLPLEQMGREAVRLAVALRGESDGPTGTRHVGTHVVIRDSTAPPPAPAP</sequence>
<keyword evidence="1" id="KW-0805">Transcription regulation</keyword>
<dbReference type="Pfam" id="PF13377">
    <property type="entry name" value="Peripla_BP_3"/>
    <property type="match status" value="1"/>
</dbReference>
<keyword evidence="6" id="KW-0413">Isomerase</keyword>
<dbReference type="InterPro" id="IPR028082">
    <property type="entry name" value="Peripla_BP_I"/>
</dbReference>
<accession>C7Q073</accession>
<evidence type="ECO:0000256" key="1">
    <source>
        <dbReference type="ARBA" id="ARBA00023015"/>
    </source>
</evidence>
<dbReference type="HOGENOM" id="CLU_037628_6_4_11"/>
<dbReference type="eggNOG" id="COG1609">
    <property type="taxonomic scope" value="Bacteria"/>
</dbReference>
<dbReference type="FunCoup" id="C7Q073">
    <property type="interactions" value="24"/>
</dbReference>
<dbReference type="GO" id="GO:0003700">
    <property type="term" value="F:DNA-binding transcription factor activity"/>
    <property type="evidence" value="ECO:0007669"/>
    <property type="project" value="TreeGrafter"/>
</dbReference>
<dbReference type="InterPro" id="IPR000843">
    <property type="entry name" value="HTH_LacI"/>
</dbReference>
<evidence type="ECO:0000313" key="6">
    <source>
        <dbReference type="EMBL" id="ACU75566.1"/>
    </source>
</evidence>
<feature type="region of interest" description="Disordered" evidence="4">
    <location>
        <begin position="1"/>
        <end position="26"/>
    </location>
</feature>
<dbReference type="PANTHER" id="PTHR30146:SF153">
    <property type="entry name" value="LACTOSE OPERON REPRESSOR"/>
    <property type="match status" value="1"/>
</dbReference>
<evidence type="ECO:0000259" key="5">
    <source>
        <dbReference type="PROSITE" id="PS50932"/>
    </source>
</evidence>